<keyword evidence="2" id="KW-0812">Transmembrane</keyword>
<organism evidence="3 4">
    <name type="scientific">Meripilus lineatus</name>
    <dbReference type="NCBI Taxonomy" id="2056292"/>
    <lineage>
        <taxon>Eukaryota</taxon>
        <taxon>Fungi</taxon>
        <taxon>Dikarya</taxon>
        <taxon>Basidiomycota</taxon>
        <taxon>Agaricomycotina</taxon>
        <taxon>Agaricomycetes</taxon>
        <taxon>Polyporales</taxon>
        <taxon>Meripilaceae</taxon>
        <taxon>Meripilus</taxon>
    </lineage>
</organism>
<feature type="compositionally biased region" description="Polar residues" evidence="1">
    <location>
        <begin position="467"/>
        <end position="478"/>
    </location>
</feature>
<evidence type="ECO:0000256" key="2">
    <source>
        <dbReference type="SAM" id="Phobius"/>
    </source>
</evidence>
<name>A0AAD5VBF8_9APHY</name>
<gene>
    <name evidence="3" type="ORF">NLI96_g1736</name>
</gene>
<proteinExistence type="predicted"/>
<comment type="caution">
    <text evidence="3">The sequence shown here is derived from an EMBL/GenBank/DDBJ whole genome shotgun (WGS) entry which is preliminary data.</text>
</comment>
<protein>
    <submittedName>
        <fullName evidence="3">Uncharacterized protein</fullName>
    </submittedName>
</protein>
<evidence type="ECO:0000256" key="1">
    <source>
        <dbReference type="SAM" id="MobiDB-lite"/>
    </source>
</evidence>
<sequence>MNPYPPSSVETPLQRESENEKALLAPLLPASPPIEEVPPRPRCFGLRRRRRYIGTHREPRSQGRKICMRLLHFVVILSLVVLYLRPTIHRFIRGILHHHSMEYPQNGDECVERAVWTPTDDTGSPHRPRFQHFASTSFQLPRFSDLLYFVSGGSYANGVISITNSPGVPTDTVEVEIVASYNSQELFDGVDVCTLHRGGDENKNGVGIFTPHYWPQPHDHRMHFYVNVKLPLPDGGPEGDYLFFNDLETRLPLFVHHVGDLQNTALFHLLDLSSSNTPIDVESVLAEKVLIKATNNNIKGTFNVTDNIDLITTNGAIRVNVNLDSDAVSETSASLRSTNGPVVGDFSLRSTTQDGSKGIFRVSTFSTNAPVDAKFPVAPIGHTLHLIAHTSNSPVSASLHKSFEGSFTVSSSPFIPPSIQYDRDIPDPAGRGRHRRVEYSRQRRGEITGSTSWSAPGERHDVGDVELSTSNSPAHLIL</sequence>
<feature type="transmembrane region" description="Helical" evidence="2">
    <location>
        <begin position="66"/>
        <end position="84"/>
    </location>
</feature>
<reference evidence="3" key="1">
    <citation type="submission" date="2022-07" db="EMBL/GenBank/DDBJ databases">
        <title>Genome Sequence of Physisporinus lineatus.</title>
        <authorList>
            <person name="Buettner E."/>
        </authorList>
    </citation>
    <scope>NUCLEOTIDE SEQUENCE</scope>
    <source>
        <strain evidence="3">VT162</strain>
    </source>
</reference>
<feature type="region of interest" description="Disordered" evidence="1">
    <location>
        <begin position="418"/>
        <end position="478"/>
    </location>
</feature>
<keyword evidence="2" id="KW-0472">Membrane</keyword>
<dbReference type="EMBL" id="JANAWD010000035">
    <property type="protein sequence ID" value="KAJ3489966.1"/>
    <property type="molecule type" value="Genomic_DNA"/>
</dbReference>
<feature type="region of interest" description="Disordered" evidence="1">
    <location>
        <begin position="1"/>
        <end position="20"/>
    </location>
</feature>
<evidence type="ECO:0000313" key="4">
    <source>
        <dbReference type="Proteomes" id="UP001212997"/>
    </source>
</evidence>
<dbReference type="Proteomes" id="UP001212997">
    <property type="component" value="Unassembled WGS sequence"/>
</dbReference>
<feature type="compositionally biased region" description="Basic and acidic residues" evidence="1">
    <location>
        <begin position="437"/>
        <end position="446"/>
    </location>
</feature>
<accession>A0AAD5VBF8</accession>
<keyword evidence="4" id="KW-1185">Reference proteome</keyword>
<dbReference type="AlphaFoldDB" id="A0AAD5VBF8"/>
<keyword evidence="2" id="KW-1133">Transmembrane helix</keyword>
<evidence type="ECO:0000313" key="3">
    <source>
        <dbReference type="EMBL" id="KAJ3489966.1"/>
    </source>
</evidence>